<organism evidence="2 3">
    <name type="scientific">Natronoglycomyces albus</name>
    <dbReference type="NCBI Taxonomy" id="2811108"/>
    <lineage>
        <taxon>Bacteria</taxon>
        <taxon>Bacillati</taxon>
        <taxon>Actinomycetota</taxon>
        <taxon>Actinomycetes</taxon>
        <taxon>Glycomycetales</taxon>
        <taxon>Glycomycetaceae</taxon>
        <taxon>Natronoglycomyces</taxon>
    </lineage>
</organism>
<dbReference type="RefSeq" id="WP_213170674.1">
    <property type="nucleotide sequence ID" value="NZ_CP070496.1"/>
</dbReference>
<name>A0A895XSR6_9ACTN</name>
<sequence>MPYEEAEVFEMDVDGDGKPDTVGVMKNAEGHTEYHIDTTGDGKANMKAVDFDNDGAIDKVSIDTTGDQNFDTVVEDTTGDGVLDSKKSVEG</sequence>
<protein>
    <submittedName>
        <fullName evidence="2">Uncharacterized protein</fullName>
    </submittedName>
</protein>
<dbReference type="SUPFAM" id="SSF103647">
    <property type="entry name" value="TSP type-3 repeat"/>
    <property type="match status" value="1"/>
</dbReference>
<dbReference type="InterPro" id="IPR028974">
    <property type="entry name" value="TSP_type-3_rpt"/>
</dbReference>
<evidence type="ECO:0000256" key="1">
    <source>
        <dbReference type="SAM" id="MobiDB-lite"/>
    </source>
</evidence>
<evidence type="ECO:0000313" key="3">
    <source>
        <dbReference type="Proteomes" id="UP000662939"/>
    </source>
</evidence>
<evidence type="ECO:0000313" key="2">
    <source>
        <dbReference type="EMBL" id="QSB04678.1"/>
    </source>
</evidence>
<keyword evidence="3" id="KW-1185">Reference proteome</keyword>
<proteinExistence type="predicted"/>
<dbReference type="EMBL" id="CP070496">
    <property type="protein sequence ID" value="QSB04678.1"/>
    <property type="molecule type" value="Genomic_DNA"/>
</dbReference>
<dbReference type="KEGG" id="nav:JQS30_12985"/>
<accession>A0A895XSR6</accession>
<feature type="region of interest" description="Disordered" evidence="1">
    <location>
        <begin position="71"/>
        <end position="91"/>
    </location>
</feature>
<reference evidence="2" key="1">
    <citation type="submission" date="2021-02" db="EMBL/GenBank/DDBJ databases">
        <title>Natronoglycomyces albus gen. nov., sp. nov, a haloalkaliphilic actinobacterium from a soda solonchak soil.</title>
        <authorList>
            <person name="Sorokin D.Y."/>
            <person name="Khijniak T.V."/>
            <person name="Zakharycheva A.P."/>
            <person name="Boueva O.V."/>
            <person name="Ariskina E.V."/>
            <person name="Hahnke R.L."/>
            <person name="Bunk B."/>
            <person name="Sproer C."/>
            <person name="Schumann P."/>
            <person name="Evtushenko L.I."/>
            <person name="Kublanov I.V."/>
        </authorList>
    </citation>
    <scope>NUCLEOTIDE SEQUENCE</scope>
    <source>
        <strain evidence="2">DSM 106290</strain>
    </source>
</reference>
<dbReference type="AlphaFoldDB" id="A0A895XSR6"/>
<dbReference type="GO" id="GO:0005509">
    <property type="term" value="F:calcium ion binding"/>
    <property type="evidence" value="ECO:0007669"/>
    <property type="project" value="InterPro"/>
</dbReference>
<gene>
    <name evidence="2" type="ORF">JQS30_12985</name>
</gene>
<dbReference type="Proteomes" id="UP000662939">
    <property type="component" value="Chromosome"/>
</dbReference>